<dbReference type="Proteomes" id="UP001152888">
    <property type="component" value="Unassembled WGS sequence"/>
</dbReference>
<sequence length="44" mass="4890">MCNHCNLYENCLFCTSRACLQVERVGPATTLAKSKKEAETAIQL</sequence>
<gene>
    <name evidence="1" type="ORF">ACAOBT_LOCUS20616</name>
</gene>
<dbReference type="AlphaFoldDB" id="A0A9P0PMY5"/>
<organism evidence="1 2">
    <name type="scientific">Acanthoscelides obtectus</name>
    <name type="common">Bean weevil</name>
    <name type="synonym">Bruchus obtectus</name>
    <dbReference type="NCBI Taxonomy" id="200917"/>
    <lineage>
        <taxon>Eukaryota</taxon>
        <taxon>Metazoa</taxon>
        <taxon>Ecdysozoa</taxon>
        <taxon>Arthropoda</taxon>
        <taxon>Hexapoda</taxon>
        <taxon>Insecta</taxon>
        <taxon>Pterygota</taxon>
        <taxon>Neoptera</taxon>
        <taxon>Endopterygota</taxon>
        <taxon>Coleoptera</taxon>
        <taxon>Polyphaga</taxon>
        <taxon>Cucujiformia</taxon>
        <taxon>Chrysomeloidea</taxon>
        <taxon>Chrysomelidae</taxon>
        <taxon>Bruchinae</taxon>
        <taxon>Bruchini</taxon>
        <taxon>Acanthoscelides</taxon>
    </lineage>
</organism>
<accession>A0A9P0PMY5</accession>
<reference evidence="1" key="1">
    <citation type="submission" date="2022-03" db="EMBL/GenBank/DDBJ databases">
        <authorList>
            <person name="Sayadi A."/>
        </authorList>
    </citation>
    <scope>NUCLEOTIDE SEQUENCE</scope>
</reference>
<proteinExistence type="predicted"/>
<evidence type="ECO:0000313" key="2">
    <source>
        <dbReference type="Proteomes" id="UP001152888"/>
    </source>
</evidence>
<comment type="caution">
    <text evidence="1">The sequence shown here is derived from an EMBL/GenBank/DDBJ whole genome shotgun (WGS) entry which is preliminary data.</text>
</comment>
<name>A0A9P0PMY5_ACAOB</name>
<protein>
    <submittedName>
        <fullName evidence="1">Uncharacterized protein</fullName>
    </submittedName>
</protein>
<evidence type="ECO:0000313" key="1">
    <source>
        <dbReference type="EMBL" id="CAH1992009.1"/>
    </source>
</evidence>
<dbReference type="EMBL" id="CAKOFQ010007131">
    <property type="protein sequence ID" value="CAH1992009.1"/>
    <property type="molecule type" value="Genomic_DNA"/>
</dbReference>
<keyword evidence="2" id="KW-1185">Reference proteome</keyword>